<dbReference type="PIRSF" id="PIRSF001191">
    <property type="entry name" value="Peptidase_M10A_matrix"/>
    <property type="match status" value="1"/>
</dbReference>
<protein>
    <recommendedName>
        <fullName evidence="21">Peptidase metallopeptidase domain-containing protein</fullName>
    </recommendedName>
</protein>
<feature type="binding site" evidence="17">
    <location>
        <position position="199"/>
    </location>
    <ligand>
        <name>Ca(2+)</name>
        <dbReference type="ChEBI" id="CHEBI:29108"/>
        <label>1</label>
    </ligand>
</feature>
<evidence type="ECO:0000256" key="9">
    <source>
        <dbReference type="ARBA" id="ARBA00022801"/>
    </source>
</evidence>
<dbReference type="InterPro" id="IPR024079">
    <property type="entry name" value="MetalloPept_cat_dom_sf"/>
</dbReference>
<dbReference type="Gene3D" id="3.40.390.10">
    <property type="entry name" value="Collagenase (Catalytic Domain)"/>
    <property type="match status" value="1"/>
</dbReference>
<feature type="binding site" evidence="17">
    <location>
        <position position="176"/>
    </location>
    <ligand>
        <name>Ca(2+)</name>
        <dbReference type="ChEBI" id="CHEBI:29108"/>
        <label>3</label>
    </ligand>
</feature>
<name>A0AAD7T0G3_9TELE</name>
<dbReference type="PANTHER" id="PTHR10201:SF166">
    <property type="entry name" value="MATRIX METALLOPROTEINASE-19"/>
    <property type="match status" value="1"/>
</dbReference>
<dbReference type="CDD" id="cd00094">
    <property type="entry name" value="HX"/>
    <property type="match status" value="1"/>
</dbReference>
<feature type="modified residue" description="Phosphotyrosine; by PKDCC" evidence="18">
    <location>
        <position position="374"/>
    </location>
</feature>
<keyword evidence="13" id="KW-0865">Zymogen</keyword>
<dbReference type="Gene3D" id="2.110.10.10">
    <property type="entry name" value="Hemopexin-like domain"/>
    <property type="match status" value="2"/>
</dbReference>
<evidence type="ECO:0000256" key="5">
    <source>
        <dbReference type="ARBA" id="ARBA00022670"/>
    </source>
</evidence>
<feature type="binding site" evidence="17">
    <location>
        <position position="184"/>
    </location>
    <ligand>
        <name>Zn(2+)</name>
        <dbReference type="ChEBI" id="CHEBI:29105"/>
        <label>1</label>
    </ligand>
</feature>
<feature type="binding site" evidence="17">
    <location>
        <position position="125"/>
    </location>
    <ligand>
        <name>Ca(2+)</name>
        <dbReference type="ChEBI" id="CHEBI:29108"/>
        <label>1</label>
    </ligand>
</feature>
<keyword evidence="12" id="KW-0482">Metalloprotease</keyword>
<dbReference type="AlphaFoldDB" id="A0AAD7T0G3"/>
<evidence type="ECO:0000313" key="23">
    <source>
        <dbReference type="Proteomes" id="UP001221898"/>
    </source>
</evidence>
<dbReference type="InterPro" id="IPR021190">
    <property type="entry name" value="Pept_M10A"/>
</dbReference>
<dbReference type="Pfam" id="PF01471">
    <property type="entry name" value="PG_binding_1"/>
    <property type="match status" value="1"/>
</dbReference>
<feature type="binding site" evidence="17">
    <location>
        <position position="301"/>
    </location>
    <ligand>
        <name>Ca(2+)</name>
        <dbReference type="ChEBI" id="CHEBI:29108"/>
        <label>5</label>
    </ligand>
</feature>
<dbReference type="FunFam" id="3.40.390.10:FF:000007">
    <property type="entry name" value="Collagenase 3"/>
    <property type="match status" value="1"/>
</dbReference>
<feature type="chain" id="PRO_5042181674" description="Peptidase metallopeptidase domain-containing protein" evidence="20">
    <location>
        <begin position="22"/>
        <end position="479"/>
    </location>
</feature>
<dbReference type="PROSITE" id="PS51642">
    <property type="entry name" value="HEMOPEXIN_2"/>
    <property type="match status" value="2"/>
</dbReference>
<evidence type="ECO:0000256" key="7">
    <source>
        <dbReference type="ARBA" id="ARBA00022729"/>
    </source>
</evidence>
<dbReference type="GO" id="GO:0030198">
    <property type="term" value="P:extracellular matrix organization"/>
    <property type="evidence" value="ECO:0007669"/>
    <property type="project" value="TreeGrafter"/>
</dbReference>
<evidence type="ECO:0000256" key="20">
    <source>
        <dbReference type="SAM" id="SignalP"/>
    </source>
</evidence>
<keyword evidence="14" id="KW-1015">Disulfide bond</keyword>
<dbReference type="SUPFAM" id="SSF50923">
    <property type="entry name" value="Hemopexin-like domain"/>
    <property type="match status" value="1"/>
</dbReference>
<comment type="cofactor">
    <cofactor evidence="17">
        <name>Ca(2+)</name>
        <dbReference type="ChEBI" id="CHEBI:29108"/>
    </cofactor>
    <text evidence="17">Can bind about 5 Ca(2+) ions per subunit.</text>
</comment>
<evidence type="ECO:0000313" key="22">
    <source>
        <dbReference type="EMBL" id="KAJ8412129.1"/>
    </source>
</evidence>
<dbReference type="GO" id="GO:0004222">
    <property type="term" value="F:metalloendopeptidase activity"/>
    <property type="evidence" value="ECO:0007669"/>
    <property type="project" value="InterPro"/>
</dbReference>
<evidence type="ECO:0000256" key="19">
    <source>
        <dbReference type="PROSITE-ProRule" id="PRU01011"/>
    </source>
</evidence>
<feature type="binding site" description="in inhibited form" evidence="17">
    <location>
        <position position="91"/>
    </location>
    <ligand>
        <name>Zn(2+)</name>
        <dbReference type="ChEBI" id="CHEBI:29105"/>
        <label>2</label>
        <note>catalytic</note>
    </ligand>
</feature>
<feature type="domain" description="Peptidase metallopeptidase" evidence="21">
    <location>
        <begin position="106"/>
        <end position="262"/>
    </location>
</feature>
<keyword evidence="11 17" id="KW-0106">Calcium</keyword>
<dbReference type="InterPro" id="IPR018486">
    <property type="entry name" value="Hemopexin_CS"/>
</dbReference>
<evidence type="ECO:0000256" key="3">
    <source>
        <dbReference type="ARBA" id="ARBA00022525"/>
    </source>
</evidence>
<evidence type="ECO:0000256" key="14">
    <source>
        <dbReference type="ARBA" id="ARBA00023157"/>
    </source>
</evidence>
<dbReference type="SUPFAM" id="SSF47090">
    <property type="entry name" value="PGBD-like"/>
    <property type="match status" value="1"/>
</dbReference>
<keyword evidence="4" id="KW-0272">Extracellular matrix</keyword>
<dbReference type="Pfam" id="PF00413">
    <property type="entry name" value="Peptidase_M10"/>
    <property type="match status" value="1"/>
</dbReference>
<feature type="binding site" evidence="17">
    <location>
        <position position="194"/>
    </location>
    <ligand>
        <name>Zn(2+)</name>
        <dbReference type="ChEBI" id="CHEBI:29105"/>
        <label>1</label>
    </ligand>
</feature>
<feature type="repeat" description="Hemopexin" evidence="19">
    <location>
        <begin position="431"/>
        <end position="477"/>
    </location>
</feature>
<keyword evidence="3" id="KW-0964">Secreted</keyword>
<evidence type="ECO:0000256" key="8">
    <source>
        <dbReference type="ARBA" id="ARBA00022737"/>
    </source>
</evidence>
<feature type="active site" evidence="15">
    <location>
        <position position="218"/>
    </location>
</feature>
<evidence type="ECO:0000256" key="16">
    <source>
        <dbReference type="PIRSR" id="PIRSR001191-2"/>
    </source>
</evidence>
<dbReference type="InterPro" id="IPR018487">
    <property type="entry name" value="Hemopexin-like_repeat"/>
</dbReference>
<dbReference type="InterPro" id="IPR002477">
    <property type="entry name" value="Peptidoglycan-bd-like"/>
</dbReference>
<feature type="binding site" evidence="17">
    <location>
        <position position="235"/>
    </location>
    <ligand>
        <name>Zn(2+)</name>
        <dbReference type="ChEBI" id="CHEBI:29105"/>
        <label>2</label>
        <note>catalytic</note>
    </ligand>
</feature>
<evidence type="ECO:0000256" key="17">
    <source>
        <dbReference type="PIRSR" id="PIRSR621190-2"/>
    </source>
</evidence>
<dbReference type="GO" id="GO:0031012">
    <property type="term" value="C:extracellular matrix"/>
    <property type="evidence" value="ECO:0007669"/>
    <property type="project" value="InterPro"/>
</dbReference>
<comment type="similarity">
    <text evidence="2">Belongs to the peptidase M10A family.</text>
</comment>
<dbReference type="FunFam" id="2.110.10.10:FF:000008">
    <property type="entry name" value="Matrix metallopeptidase 19"/>
    <property type="match status" value="1"/>
</dbReference>
<dbReference type="InterPro" id="IPR001818">
    <property type="entry name" value="Pept_M10_metallopeptidase"/>
</dbReference>
<comment type="caution">
    <text evidence="22">The sequence shown here is derived from an EMBL/GenBank/DDBJ whole genome shotgun (WGS) entry which is preliminary data.</text>
</comment>
<comment type="subcellular location">
    <subcellularLocation>
        <location evidence="1">Secreted</location>
        <location evidence="1">Extracellular space</location>
        <location evidence="1">Extracellular matrix</location>
    </subcellularLocation>
</comment>
<feature type="binding site" evidence="17">
    <location>
        <position position="435"/>
    </location>
    <ligand>
        <name>Ca(2+)</name>
        <dbReference type="ChEBI" id="CHEBI:29108"/>
        <label>4</label>
    </ligand>
</feature>
<sequence length="479" mass="55100">MKMGYLHQMVQLSTVALCVLSAVMDRRDDFTEATAYLQQYGYLHTSLDPQGEGYHIEEVTEALRTFQRVTDLPITGKIDEATLAMMRQPRCGIEDPFNQKSFKYRVMSYWRKKSLTYRIYNYTPDLGLSKTREAIRAGFKYWSEVTPLTFREVLSGRADIRISFHKKDRTCDVPFDGPGQVLAHAEAPESGLVHFDEDETWTEGRYSGTNLRIVAAHEIGHALGLGHSQYSSALMAPVYSGYRTYFRLHSDDIKGIQTLYGKRPSSLPTAASAPYMPPSIAVLPDKPWEKPDPCTANLDAIMLGPFRKTFAFSGQYMWTVSDKGHNPAIKTSLLWKGLPGNLDAAVYSQRTNKTYFFKGDKVWRYTYFRLDLGYPKQTKRIPPNIDAALYLEANRKLFFFKASGYWQWDELKYSDLSMYPKPISNLFTGVPTNPDAAFTWTNGKVYFFKGDKYWRLNKHMNVESGYPLSKRERWMQCDK</sequence>
<feature type="binding site" evidence="17">
    <location>
        <position position="199"/>
    </location>
    <ligand>
        <name>Ca(2+)</name>
        <dbReference type="ChEBI" id="CHEBI:29108"/>
        <label>3</label>
    </ligand>
</feature>
<dbReference type="Pfam" id="PF00045">
    <property type="entry name" value="Hemopexin"/>
    <property type="match status" value="3"/>
</dbReference>
<dbReference type="InterPro" id="IPR033739">
    <property type="entry name" value="M10A_MMP"/>
</dbReference>
<dbReference type="FunFam" id="2.110.10.10:FF:000021">
    <property type="entry name" value="Matrix metallopeptidase 19"/>
    <property type="match status" value="1"/>
</dbReference>
<dbReference type="InterPro" id="IPR036365">
    <property type="entry name" value="PGBD-like_sf"/>
</dbReference>
<feature type="binding site" evidence="17">
    <location>
        <position position="196"/>
    </location>
    <ligand>
        <name>Ca(2+)</name>
        <dbReference type="ChEBI" id="CHEBI:29108"/>
        <label>3</label>
    </ligand>
</feature>
<dbReference type="SUPFAM" id="SSF55486">
    <property type="entry name" value="Metalloproteases ('zincins'), catalytic domain"/>
    <property type="match status" value="1"/>
</dbReference>
<evidence type="ECO:0000256" key="4">
    <source>
        <dbReference type="ARBA" id="ARBA00022530"/>
    </source>
</evidence>
<feature type="signal peptide" evidence="20">
    <location>
        <begin position="1"/>
        <end position="21"/>
    </location>
</feature>
<evidence type="ECO:0000256" key="12">
    <source>
        <dbReference type="ARBA" id="ARBA00023049"/>
    </source>
</evidence>
<evidence type="ECO:0000256" key="6">
    <source>
        <dbReference type="ARBA" id="ARBA00022723"/>
    </source>
</evidence>
<accession>A0AAD7T0G3</accession>
<keyword evidence="5" id="KW-0645">Protease</keyword>
<evidence type="ECO:0000256" key="18">
    <source>
        <dbReference type="PIRSR" id="PIRSR621190-4"/>
    </source>
</evidence>
<feature type="binding site" evidence="16">
    <location>
        <position position="221"/>
    </location>
    <ligand>
        <name>Zn(2+)</name>
        <dbReference type="ChEBI" id="CHEBI:29105"/>
        <label>2</label>
        <note>catalytic</note>
    </ligand>
</feature>
<feature type="binding site" evidence="17">
    <location>
        <position position="177"/>
    </location>
    <ligand>
        <name>Ca(2+)</name>
        <dbReference type="ChEBI" id="CHEBI:29108"/>
        <label>3</label>
    </ligand>
</feature>
<proteinExistence type="inferred from homology"/>
<evidence type="ECO:0000256" key="15">
    <source>
        <dbReference type="PIRSR" id="PIRSR001191-1"/>
    </source>
</evidence>
<dbReference type="CDD" id="cd04278">
    <property type="entry name" value="ZnMc_MMP"/>
    <property type="match status" value="1"/>
</dbReference>
<evidence type="ECO:0000259" key="21">
    <source>
        <dbReference type="SMART" id="SM00235"/>
    </source>
</evidence>
<feature type="binding site" evidence="17">
    <location>
        <position position="345"/>
    </location>
    <ligand>
        <name>Ca(2+)</name>
        <dbReference type="ChEBI" id="CHEBI:29108"/>
        <label>5</label>
    </ligand>
</feature>
<dbReference type="InterPro" id="IPR036375">
    <property type="entry name" value="Hemopexin-like_dom_sf"/>
</dbReference>
<keyword evidence="7 20" id="KW-0732">Signal</keyword>
<dbReference type="GO" id="GO:0030574">
    <property type="term" value="P:collagen catabolic process"/>
    <property type="evidence" value="ECO:0007669"/>
    <property type="project" value="TreeGrafter"/>
</dbReference>
<reference evidence="22" key="1">
    <citation type="journal article" date="2023" name="Science">
        <title>Genome structures resolve the early diversification of teleost fishes.</title>
        <authorList>
            <person name="Parey E."/>
            <person name="Louis A."/>
            <person name="Montfort J."/>
            <person name="Bouchez O."/>
            <person name="Roques C."/>
            <person name="Iampietro C."/>
            <person name="Lluch J."/>
            <person name="Castinel A."/>
            <person name="Donnadieu C."/>
            <person name="Desvignes T."/>
            <person name="Floi Bucao C."/>
            <person name="Jouanno E."/>
            <person name="Wen M."/>
            <person name="Mejri S."/>
            <person name="Dirks R."/>
            <person name="Jansen H."/>
            <person name="Henkel C."/>
            <person name="Chen W.J."/>
            <person name="Zahm M."/>
            <person name="Cabau C."/>
            <person name="Klopp C."/>
            <person name="Thompson A.W."/>
            <person name="Robinson-Rechavi M."/>
            <person name="Braasch I."/>
            <person name="Lecointre G."/>
            <person name="Bobe J."/>
            <person name="Postlethwait J.H."/>
            <person name="Berthelot C."/>
            <person name="Roest Crollius H."/>
            <person name="Guiguen Y."/>
        </authorList>
    </citation>
    <scope>NUCLEOTIDE SEQUENCE</scope>
    <source>
        <strain evidence="22">NC1722</strain>
    </source>
</reference>
<dbReference type="GO" id="GO:0008270">
    <property type="term" value="F:zinc ion binding"/>
    <property type="evidence" value="ECO:0007669"/>
    <property type="project" value="InterPro"/>
</dbReference>
<feature type="binding site" evidence="16">
    <location>
        <position position="217"/>
    </location>
    <ligand>
        <name>Zn(2+)</name>
        <dbReference type="ChEBI" id="CHEBI:29105"/>
        <label>2</label>
        <note>catalytic</note>
    </ligand>
</feature>
<feature type="binding site" evidence="16">
    <location>
        <position position="227"/>
    </location>
    <ligand>
        <name>Zn(2+)</name>
        <dbReference type="ChEBI" id="CHEBI:29105"/>
        <label>2</label>
        <note>catalytic</note>
    </ligand>
</feature>
<dbReference type="GO" id="GO:0006508">
    <property type="term" value="P:proteolysis"/>
    <property type="evidence" value="ECO:0007669"/>
    <property type="project" value="UniProtKB-KW"/>
</dbReference>
<comment type="cofactor">
    <cofactor evidence="17">
        <name>Zn(2+)</name>
        <dbReference type="ChEBI" id="CHEBI:29105"/>
    </cofactor>
    <text evidence="17">Binds 2 Zn(2+) ions per subunit.</text>
</comment>
<dbReference type="PANTHER" id="PTHR10201">
    <property type="entry name" value="MATRIX METALLOPROTEINASE"/>
    <property type="match status" value="1"/>
</dbReference>
<evidence type="ECO:0000256" key="13">
    <source>
        <dbReference type="ARBA" id="ARBA00023145"/>
    </source>
</evidence>
<organism evidence="22 23">
    <name type="scientific">Aldrovandia affinis</name>
    <dbReference type="NCBI Taxonomy" id="143900"/>
    <lineage>
        <taxon>Eukaryota</taxon>
        <taxon>Metazoa</taxon>
        <taxon>Chordata</taxon>
        <taxon>Craniata</taxon>
        <taxon>Vertebrata</taxon>
        <taxon>Euteleostomi</taxon>
        <taxon>Actinopterygii</taxon>
        <taxon>Neopterygii</taxon>
        <taxon>Teleostei</taxon>
        <taxon>Notacanthiformes</taxon>
        <taxon>Halosauridae</taxon>
        <taxon>Aldrovandia</taxon>
    </lineage>
</organism>
<dbReference type="PRINTS" id="PR00138">
    <property type="entry name" value="MATRIXIN"/>
</dbReference>
<evidence type="ECO:0000256" key="1">
    <source>
        <dbReference type="ARBA" id="ARBA00004498"/>
    </source>
</evidence>
<feature type="binding site" evidence="17">
    <location>
        <position position="343"/>
    </location>
    <ligand>
        <name>Ca(2+)</name>
        <dbReference type="ChEBI" id="CHEBI:29108"/>
        <label>4</label>
    </ligand>
</feature>
<keyword evidence="9" id="KW-0378">Hydrolase</keyword>
<gene>
    <name evidence="22" type="ORF">AAFF_G00143960</name>
</gene>
<evidence type="ECO:0000256" key="11">
    <source>
        <dbReference type="ARBA" id="ARBA00022837"/>
    </source>
</evidence>
<dbReference type="EMBL" id="JAINUG010000020">
    <property type="protein sequence ID" value="KAJ8412129.1"/>
    <property type="molecule type" value="Genomic_DNA"/>
</dbReference>
<dbReference type="PROSITE" id="PS00024">
    <property type="entry name" value="HEMOPEXIN"/>
    <property type="match status" value="1"/>
</dbReference>
<dbReference type="InterPro" id="IPR006026">
    <property type="entry name" value="Peptidase_Metallo"/>
</dbReference>
<dbReference type="SMART" id="SM00120">
    <property type="entry name" value="HX"/>
    <property type="match status" value="4"/>
</dbReference>
<keyword evidence="8" id="KW-0677">Repeat</keyword>
<dbReference type="SMART" id="SM00235">
    <property type="entry name" value="ZnMc"/>
    <property type="match status" value="1"/>
</dbReference>
<feature type="binding site" evidence="17">
    <location>
        <position position="299"/>
    </location>
    <ligand>
        <name>Ca(2+)</name>
        <dbReference type="ChEBI" id="CHEBI:29108"/>
        <label>4</label>
    </ligand>
</feature>
<keyword evidence="6 16" id="KW-0479">Metal-binding</keyword>
<feature type="repeat" description="Hemopexin" evidence="19">
    <location>
        <begin position="339"/>
        <end position="385"/>
    </location>
</feature>
<feature type="binding site" evidence="17">
    <location>
        <position position="159"/>
    </location>
    <ligand>
        <name>Ca(2+)</name>
        <dbReference type="ChEBI" id="CHEBI:29108"/>
        <label>2</label>
    </ligand>
</feature>
<keyword evidence="23" id="KW-1185">Reference proteome</keyword>
<dbReference type="GO" id="GO:0005615">
    <property type="term" value="C:extracellular space"/>
    <property type="evidence" value="ECO:0007669"/>
    <property type="project" value="TreeGrafter"/>
</dbReference>
<dbReference type="InterPro" id="IPR000585">
    <property type="entry name" value="Hemopexin-like_dom"/>
</dbReference>
<dbReference type="Proteomes" id="UP001221898">
    <property type="component" value="Unassembled WGS sequence"/>
</dbReference>
<evidence type="ECO:0000256" key="2">
    <source>
        <dbReference type="ARBA" id="ARBA00010370"/>
    </source>
</evidence>
<keyword evidence="10 16" id="KW-0862">Zinc</keyword>
<feature type="binding site" evidence="17">
    <location>
        <position position="388"/>
    </location>
    <ligand>
        <name>Ca(2+)</name>
        <dbReference type="ChEBI" id="CHEBI:29108"/>
        <label>5</label>
    </ligand>
</feature>
<evidence type="ECO:0000256" key="10">
    <source>
        <dbReference type="ARBA" id="ARBA00022833"/>
    </source>
</evidence>